<dbReference type="RefSeq" id="WP_142043013.1">
    <property type="nucleotide sequence ID" value="NZ_JBHTGS010000003.1"/>
</dbReference>
<proteinExistence type="predicted"/>
<feature type="compositionally biased region" description="Basic and acidic residues" evidence="1">
    <location>
        <begin position="148"/>
        <end position="166"/>
    </location>
</feature>
<sequence length="1104" mass="117782">MPDRFLRDIVMRMAGACARDILGDREEVGPVHIALSVLQLSDPAVQRHILTAVETPWERVITTELAEHRAALRIAGLDPDVVASAARTRWDATTAPGLAHRTAQWVEVPASTVSVVRRLEVGMLRESDGLDSTLPLLRRVLANPPEGVDRLLTDPRETSGRLAGDHDEAEPGTMLANRFRVLKTVNRTDRLTRYRLHDREWAAELSGEVRHGGFCSMSSRAAYGDRVAAWAGLGSHPNVVQCFGGRDLSGTVLTVTENWDTTLAEARIPWVTGDGDGLAQIAHVIASGLNQFHTAGLTHGSVGMESVVVHGDRVKLRGIGASDARGMPGTVAADLRDWGRFVFDLFAAHAVQPPTELRALLERVTTRDTDMEYVLGEMERLAGPDGTAYPESPLAASLVAKALTLESFGAEAEARDVLLEATGWQAIDPHLRYHAARLIDDSSTAEEFLTDGLAKRPDIGMHAVARAAFELWWDRPEAAAIALGAPDDDDDMSRSLLHQAIGAARRAVAPIPTVDGPVDQIAWGAGDLIAVAARGEVYLVDASTGDVATWRYDGPVNALAVVSNDEIAVLSEGTVRWLRVGVDDPVGVLDVTPACSDCTGFPNSLTVAPDGAIWLLTDRAELVRIDGEGRVTDRIEVPLEEPRAVVAIGADRVVVVGDDGYVHDRSSPVEYDIDGDPAVAAVSPDGTILATMDGESPEGPPTIRLTDLVDGVSIPPIPVDVEPPNALTGFAVSNDACLAAWTAGVEELVVVDLSTSRVLITHSLDEQVRSLRFSADGNAVIVVGASGTVRSVAAGPGRWRMPDLQPVPVQSPLIRATIRPDLLHRMSPGPPPAPPTSPGTTLKLSALYARPGLLPTIEKVERPLLAAYRPIIRHGWHPPSDATWSTSWQVDPSGQQRYLMGNAGEVTVSLAAYDSAPSSVDDLVDDPEQPHRWVRTVTARRRARLEATVMSDSPFAAAAAMAKIAMGVCSTRGAAVHLPDTGVLLPGGILYSDILAAERDDGLSGLLLIGLDLDVDAETCTFRSRGLAALGSPEVTGARRLPATSTPFRRKALLRKVARDIRNGLAEVLSYGSVIAPGTEVTVKSDLLVAHAGDDPAVLRLSSR</sequence>
<organism evidence="2 3">
    <name type="scientific">Stackebrandtia endophytica</name>
    <dbReference type="NCBI Taxonomy" id="1496996"/>
    <lineage>
        <taxon>Bacteria</taxon>
        <taxon>Bacillati</taxon>
        <taxon>Actinomycetota</taxon>
        <taxon>Actinomycetes</taxon>
        <taxon>Glycomycetales</taxon>
        <taxon>Glycomycetaceae</taxon>
        <taxon>Stackebrandtia</taxon>
    </lineage>
</organism>
<dbReference type="SUPFAM" id="SSF56112">
    <property type="entry name" value="Protein kinase-like (PK-like)"/>
    <property type="match status" value="1"/>
</dbReference>
<dbReference type="InterPro" id="IPR015943">
    <property type="entry name" value="WD40/YVTN_repeat-like_dom_sf"/>
</dbReference>
<evidence type="ECO:0008006" key="4">
    <source>
        <dbReference type="Google" id="ProtNLM"/>
    </source>
</evidence>
<feature type="region of interest" description="Disordered" evidence="1">
    <location>
        <begin position="148"/>
        <end position="169"/>
    </location>
</feature>
<reference evidence="2 3" key="1">
    <citation type="submission" date="2019-06" db="EMBL/GenBank/DDBJ databases">
        <title>Sequencing the genomes of 1000 actinobacteria strains.</title>
        <authorList>
            <person name="Klenk H.-P."/>
        </authorList>
    </citation>
    <scope>NUCLEOTIDE SEQUENCE [LARGE SCALE GENOMIC DNA]</scope>
    <source>
        <strain evidence="2 3">DSM 45928</strain>
    </source>
</reference>
<evidence type="ECO:0000256" key="1">
    <source>
        <dbReference type="SAM" id="MobiDB-lite"/>
    </source>
</evidence>
<dbReference type="OrthoDB" id="2633250at2"/>
<evidence type="ECO:0000313" key="2">
    <source>
        <dbReference type="EMBL" id="TQL78495.1"/>
    </source>
</evidence>
<dbReference type="EMBL" id="VFOW01000001">
    <property type="protein sequence ID" value="TQL78495.1"/>
    <property type="molecule type" value="Genomic_DNA"/>
</dbReference>
<dbReference type="AlphaFoldDB" id="A0A543B0X8"/>
<dbReference type="InterPro" id="IPR011009">
    <property type="entry name" value="Kinase-like_dom_sf"/>
</dbReference>
<name>A0A543B0X8_9ACTN</name>
<keyword evidence="3" id="KW-1185">Reference proteome</keyword>
<dbReference type="InParanoid" id="A0A543B0X8"/>
<evidence type="ECO:0000313" key="3">
    <source>
        <dbReference type="Proteomes" id="UP000317043"/>
    </source>
</evidence>
<accession>A0A543B0X8</accession>
<protein>
    <recommendedName>
        <fullName evidence="4">Protein kinase domain-containing protein</fullName>
    </recommendedName>
</protein>
<comment type="caution">
    <text evidence="2">The sequence shown here is derived from an EMBL/GenBank/DDBJ whole genome shotgun (WGS) entry which is preliminary data.</text>
</comment>
<gene>
    <name evidence="2" type="ORF">FB566_4083</name>
</gene>
<dbReference type="Gene3D" id="2.130.10.10">
    <property type="entry name" value="YVTN repeat-like/Quinoprotein amine dehydrogenase"/>
    <property type="match status" value="1"/>
</dbReference>
<dbReference type="SUPFAM" id="SSF101898">
    <property type="entry name" value="NHL repeat"/>
    <property type="match status" value="1"/>
</dbReference>
<dbReference type="Proteomes" id="UP000317043">
    <property type="component" value="Unassembled WGS sequence"/>
</dbReference>